<sequence>MDDYIPELRRQGIVIDHKQEAVPYLLADWKALSKEEKAPFEARAEEWKIATHGRNARPDHEKLNCFGIPVVNQIDYDIETKKNEEIADTVTSEYVDSFLQEGIEILFIAFQSQFDDPDELGFRPMEVCIMSYSLQNGIGNIFHEIMDPGQPPYGMTAEVRQHATQTHHLDPFNPVNGELFLEFVEGNISTVWTKIVDFVSESQIRSDEDREYLLDEEMNVVINTFSVREQIGRADYCSKWIADHQDVHNDIAYNDENDKYFSTKLPMPFDFYEIIKCLYRRYNEEHIEQIPVPLPEQISEEFDKPLFSKNQIRCDFHHEIDCDYCSMMDCYRKAYLLTHHLKYLGHLEGIDDLSNHEAESNITTTFTTFKHEKTKQAIDYERREAQRQTRLMNMGQRFEQQSHHTQPAQDIRMQGEYRGKSPVVETVSGIPVHNNEYPSDQYNHYSSENHIESQKNQSYEDHQNEYQDYYGTNYDQNEHHQNELNSKEDNDEDICDYNGQEYNSQDHFDHGYQGNLNTSFSSDDMYNGFSPRTRTSKNRHRSDESSELASAMTPVSEERVNDLNNDENLGPDGDKNFSGGSNLKKFKPRGLKFEPPRTSSRTSSATWSKRMVGRGRGCLPIAIPENLLEKDENTHSQKPVSSADNTSIVSGSRLSLGRGYRPSKY</sequence>
<evidence type="ECO:0000256" key="5">
    <source>
        <dbReference type="ARBA" id="ARBA00022473"/>
    </source>
</evidence>
<comment type="similarity">
    <text evidence="3">Belongs to the maelstrom family.</text>
</comment>
<dbReference type="PANTHER" id="PTHR21358">
    <property type="entry name" value="PROTEIN MAELSTROM HOMOLOG"/>
    <property type="match status" value="1"/>
</dbReference>
<evidence type="ECO:0000256" key="10">
    <source>
        <dbReference type="ARBA" id="ARBA00023242"/>
    </source>
</evidence>
<comment type="function">
    <text evidence="12">Plays a central role during spermatogenesis by repressing transposable elements and preventing their mobilization, which is essential for the germline integrity. Acts via the piRNA metabolic process, which mediates the repression of transposable elements during meiosis by forming complexes composed of piRNAs and Piwi proteins and governs the methylation and subsequent repression of transposons. Its association with piP-bodies suggests a participation in the secondary piRNAs metabolic process. Required for the localization of germ-cell factors to the meiotic nuage.</text>
</comment>
<dbReference type="InterPro" id="IPR039259">
    <property type="entry name" value="Protein_maelstrom"/>
</dbReference>
<feature type="region of interest" description="Disordered" evidence="13">
    <location>
        <begin position="472"/>
        <end position="499"/>
    </location>
</feature>
<gene>
    <name evidence="16" type="ORF">GSOID_T00019309001</name>
</gene>
<dbReference type="Proteomes" id="UP000011014">
    <property type="component" value="Unassembled WGS sequence"/>
</dbReference>
<reference evidence="16" key="1">
    <citation type="journal article" date="2010" name="Science">
        <title>Plasticity of animal genome architecture unmasked by rapid evolution of a pelagic tunicate.</title>
        <authorList>
            <person name="Denoeud F."/>
            <person name="Henriet S."/>
            <person name="Mungpakdee S."/>
            <person name="Aury J.M."/>
            <person name="Da Silva C."/>
            <person name="Brinkmann H."/>
            <person name="Mikhaleva J."/>
            <person name="Olsen L.C."/>
            <person name="Jubin C."/>
            <person name="Canestro C."/>
            <person name="Bouquet J.M."/>
            <person name="Danks G."/>
            <person name="Poulain J."/>
            <person name="Campsteijn C."/>
            <person name="Adamski M."/>
            <person name="Cross I."/>
            <person name="Yadetie F."/>
            <person name="Muffato M."/>
            <person name="Louis A."/>
            <person name="Butcher S."/>
            <person name="Tsagkogeorga G."/>
            <person name="Konrad A."/>
            <person name="Singh S."/>
            <person name="Jensen M.F."/>
            <person name="Cong E.H."/>
            <person name="Eikeseth-Otteraa H."/>
            <person name="Noel B."/>
            <person name="Anthouard V."/>
            <person name="Porcel B.M."/>
            <person name="Kachouri-Lafond R."/>
            <person name="Nishino A."/>
            <person name="Ugolini M."/>
            <person name="Chourrout P."/>
            <person name="Nishida H."/>
            <person name="Aasland R."/>
            <person name="Huzurbazar S."/>
            <person name="Westhof E."/>
            <person name="Delsuc F."/>
            <person name="Lehrach H."/>
            <person name="Reinhardt R."/>
            <person name="Weissenbach J."/>
            <person name="Roy S.W."/>
            <person name="Artiguenave F."/>
            <person name="Postlethwait J.H."/>
            <person name="Manak J.R."/>
            <person name="Thompson E.M."/>
            <person name="Jaillon O."/>
            <person name="Du Pasquier L."/>
            <person name="Boudinot P."/>
            <person name="Liberles D.A."/>
            <person name="Volff J.N."/>
            <person name="Philippe H."/>
            <person name="Lenhard B."/>
            <person name="Roest Crollius H."/>
            <person name="Wincker P."/>
            <person name="Chourrout D."/>
        </authorList>
    </citation>
    <scope>NUCLEOTIDE SEQUENCE [LARGE SCALE GENOMIC DNA]</scope>
</reference>
<evidence type="ECO:0000259" key="14">
    <source>
        <dbReference type="Pfam" id="PF09011"/>
    </source>
</evidence>
<dbReference type="Pfam" id="PF13017">
    <property type="entry name" value="Maelstrom"/>
    <property type="match status" value="1"/>
</dbReference>
<dbReference type="InterPro" id="IPR009071">
    <property type="entry name" value="HMG_box_dom"/>
</dbReference>
<feature type="domain" description="HMG box" evidence="14">
    <location>
        <begin position="2"/>
        <end position="49"/>
    </location>
</feature>
<dbReference type="Pfam" id="PF09011">
    <property type="entry name" value="HMG_box_2"/>
    <property type="match status" value="1"/>
</dbReference>
<name>E4YTJ5_OIKDI</name>
<dbReference type="GO" id="GO:0043186">
    <property type="term" value="C:P granule"/>
    <property type="evidence" value="ECO:0007669"/>
    <property type="project" value="TreeGrafter"/>
</dbReference>
<dbReference type="EMBL" id="FN655326">
    <property type="protein sequence ID" value="CBY38784.1"/>
    <property type="molecule type" value="Genomic_DNA"/>
</dbReference>
<evidence type="ECO:0000256" key="8">
    <source>
        <dbReference type="ARBA" id="ARBA00023125"/>
    </source>
</evidence>
<dbReference type="GO" id="GO:0043565">
    <property type="term" value="F:sequence-specific DNA binding"/>
    <property type="evidence" value="ECO:0007669"/>
    <property type="project" value="TreeGrafter"/>
</dbReference>
<feature type="domain" description="Maelstrom" evidence="15">
    <location>
        <begin position="124"/>
        <end position="341"/>
    </location>
</feature>
<evidence type="ECO:0000256" key="4">
    <source>
        <dbReference type="ARBA" id="ARBA00021076"/>
    </source>
</evidence>
<organism evidence="16">
    <name type="scientific">Oikopleura dioica</name>
    <name type="common">Tunicate</name>
    <dbReference type="NCBI Taxonomy" id="34765"/>
    <lineage>
        <taxon>Eukaryota</taxon>
        <taxon>Metazoa</taxon>
        <taxon>Chordata</taxon>
        <taxon>Tunicata</taxon>
        <taxon>Appendicularia</taxon>
        <taxon>Copelata</taxon>
        <taxon>Oikopleuridae</taxon>
        <taxon>Oikopleura</taxon>
    </lineage>
</organism>
<evidence type="ECO:0000256" key="13">
    <source>
        <dbReference type="SAM" id="MobiDB-lite"/>
    </source>
</evidence>
<dbReference type="InterPro" id="IPR036910">
    <property type="entry name" value="HMG_box_dom_sf"/>
</dbReference>
<keyword evidence="8" id="KW-0238">DNA-binding</keyword>
<dbReference type="Gene3D" id="1.10.30.10">
    <property type="entry name" value="High mobility group box domain"/>
    <property type="match status" value="1"/>
</dbReference>
<dbReference type="GO" id="GO:0034587">
    <property type="term" value="P:piRNA processing"/>
    <property type="evidence" value="ECO:0007669"/>
    <property type="project" value="TreeGrafter"/>
</dbReference>
<evidence type="ECO:0000256" key="11">
    <source>
        <dbReference type="ARBA" id="ARBA00023254"/>
    </source>
</evidence>
<proteinExistence type="inferred from homology"/>
<dbReference type="GO" id="GO:0005634">
    <property type="term" value="C:nucleus"/>
    <property type="evidence" value="ECO:0007669"/>
    <property type="project" value="UniProtKB-SubCell"/>
</dbReference>
<dbReference type="GO" id="GO:0045892">
    <property type="term" value="P:negative regulation of DNA-templated transcription"/>
    <property type="evidence" value="ECO:0007669"/>
    <property type="project" value="TreeGrafter"/>
</dbReference>
<keyword evidence="10" id="KW-0539">Nucleus</keyword>
<evidence type="ECO:0000256" key="1">
    <source>
        <dbReference type="ARBA" id="ARBA00004123"/>
    </source>
</evidence>
<keyword evidence="7" id="KW-0221">Differentiation</keyword>
<evidence type="ECO:0000256" key="12">
    <source>
        <dbReference type="ARBA" id="ARBA00025698"/>
    </source>
</evidence>
<evidence type="ECO:0000256" key="6">
    <source>
        <dbReference type="ARBA" id="ARBA00022490"/>
    </source>
</evidence>
<dbReference type="AlphaFoldDB" id="E4YTJ5"/>
<evidence type="ECO:0000256" key="3">
    <source>
        <dbReference type="ARBA" id="ARBA00007057"/>
    </source>
</evidence>
<feature type="compositionally biased region" description="Basic and acidic residues" evidence="13">
    <location>
        <begin position="476"/>
        <end position="488"/>
    </location>
</feature>
<evidence type="ECO:0000256" key="7">
    <source>
        <dbReference type="ARBA" id="ARBA00022782"/>
    </source>
</evidence>
<keyword evidence="5" id="KW-0217">Developmental protein</keyword>
<feature type="region of interest" description="Disordered" evidence="13">
    <location>
        <begin position="627"/>
        <end position="665"/>
    </location>
</feature>
<keyword evidence="6" id="KW-0963">Cytoplasm</keyword>
<evidence type="ECO:0000256" key="2">
    <source>
        <dbReference type="ARBA" id="ARBA00004496"/>
    </source>
</evidence>
<protein>
    <recommendedName>
        <fullName evidence="4">Protein maelstrom homolog</fullName>
    </recommendedName>
</protein>
<accession>E4YTJ5</accession>
<feature type="compositionally biased region" description="Low complexity" evidence="13">
    <location>
        <begin position="597"/>
        <end position="609"/>
    </location>
</feature>
<dbReference type="InterPro" id="IPR024970">
    <property type="entry name" value="Maelstrom"/>
</dbReference>
<evidence type="ECO:0000256" key="9">
    <source>
        <dbReference type="ARBA" id="ARBA00023158"/>
    </source>
</evidence>
<dbReference type="GO" id="GO:0060964">
    <property type="term" value="P:regulation of miRNA-mediated gene silencing"/>
    <property type="evidence" value="ECO:0007669"/>
    <property type="project" value="InterPro"/>
</dbReference>
<keyword evidence="11" id="KW-0469">Meiosis</keyword>
<dbReference type="GO" id="GO:0030154">
    <property type="term" value="P:cell differentiation"/>
    <property type="evidence" value="ECO:0007669"/>
    <property type="project" value="UniProtKB-KW"/>
</dbReference>
<feature type="region of interest" description="Disordered" evidence="13">
    <location>
        <begin position="522"/>
        <end position="609"/>
    </location>
</feature>
<comment type="subcellular location">
    <subcellularLocation>
        <location evidence="2">Cytoplasm</location>
    </subcellularLocation>
    <subcellularLocation>
        <location evidence="1">Nucleus</location>
    </subcellularLocation>
</comment>
<keyword evidence="9" id="KW-0943">RNA-mediated gene silencing</keyword>
<dbReference type="GO" id="GO:0007283">
    <property type="term" value="P:spermatogenesis"/>
    <property type="evidence" value="ECO:0007669"/>
    <property type="project" value="TreeGrafter"/>
</dbReference>
<dbReference type="PANTHER" id="PTHR21358:SF4">
    <property type="entry name" value="PROTEIN MAELSTROM HOMOLOG"/>
    <property type="match status" value="1"/>
</dbReference>
<feature type="compositionally biased region" description="Polar residues" evidence="13">
    <location>
        <begin position="636"/>
        <end position="653"/>
    </location>
</feature>
<evidence type="ECO:0000259" key="15">
    <source>
        <dbReference type="Pfam" id="PF13017"/>
    </source>
</evidence>
<dbReference type="GO" id="GO:0007140">
    <property type="term" value="P:male meiotic nuclear division"/>
    <property type="evidence" value="ECO:0007669"/>
    <property type="project" value="TreeGrafter"/>
</dbReference>
<evidence type="ECO:0000313" key="16">
    <source>
        <dbReference type="EMBL" id="CBY38784.1"/>
    </source>
</evidence>